<sequence length="79" mass="9433">MREDIKLWIKQFALESTGIHIDETISLLDPRNGLMPRDLIVLFFELQKHYKIKFVEQDIIANRFDYLDNIVKAVEDKLK</sequence>
<dbReference type="RefSeq" id="WP_055196153.1">
    <property type="nucleotide sequence ID" value="NZ_CABIYH010000062.1"/>
</dbReference>
<dbReference type="AlphaFoldDB" id="A0A173W0M4"/>
<accession>A0A173W0M4</accession>
<dbReference type="OrthoDB" id="2066579at2"/>
<protein>
    <submittedName>
        <fullName evidence="1">Peptide maturation system acyl carrier-related protein</fullName>
    </submittedName>
</protein>
<organism evidence="1 2">
    <name type="scientific">Roseburia intestinalis</name>
    <dbReference type="NCBI Taxonomy" id="166486"/>
    <lineage>
        <taxon>Bacteria</taxon>
        <taxon>Bacillati</taxon>
        <taxon>Bacillota</taxon>
        <taxon>Clostridia</taxon>
        <taxon>Lachnospirales</taxon>
        <taxon>Lachnospiraceae</taxon>
        <taxon>Roseburia</taxon>
    </lineage>
</organism>
<dbReference type="STRING" id="166486.ERS852572_03907"/>
<proteinExistence type="predicted"/>
<evidence type="ECO:0000313" key="1">
    <source>
        <dbReference type="EMBL" id="CUN32426.1"/>
    </source>
</evidence>
<dbReference type="Proteomes" id="UP000095350">
    <property type="component" value="Unassembled WGS sequence"/>
</dbReference>
<reference evidence="1 2" key="1">
    <citation type="submission" date="2015-09" db="EMBL/GenBank/DDBJ databases">
        <authorList>
            <consortium name="Pathogen Informatics"/>
        </authorList>
    </citation>
    <scope>NUCLEOTIDE SEQUENCE [LARGE SCALE GENOMIC DNA]</scope>
    <source>
        <strain evidence="1 2">2789STDY5834960</strain>
    </source>
</reference>
<dbReference type="PaxDb" id="166486-ERS852572_03907"/>
<dbReference type="EMBL" id="CYXZ01000062">
    <property type="protein sequence ID" value="CUN32426.1"/>
    <property type="molecule type" value="Genomic_DNA"/>
</dbReference>
<name>A0A173W0M4_9FIRM</name>
<evidence type="ECO:0000313" key="2">
    <source>
        <dbReference type="Proteomes" id="UP000095350"/>
    </source>
</evidence>
<gene>
    <name evidence="1" type="ORF">ERS852572_03907</name>
</gene>